<comment type="caution">
    <text evidence="7">The sequence shown here is derived from an EMBL/GenBank/DDBJ whole genome shotgun (WGS) entry which is preliminary data.</text>
</comment>
<dbReference type="PANTHER" id="PTHR11132">
    <property type="entry name" value="SOLUTE CARRIER FAMILY 35"/>
    <property type="match status" value="1"/>
</dbReference>
<dbReference type="InterPro" id="IPR050186">
    <property type="entry name" value="TPT_transporter"/>
</dbReference>
<gene>
    <name evidence="7" type="ORF">CYMTET_49546</name>
</gene>
<accession>A0AAE0ETS8</accession>
<dbReference type="Pfam" id="PF03151">
    <property type="entry name" value="TPT"/>
    <property type="match status" value="1"/>
</dbReference>
<evidence type="ECO:0000256" key="2">
    <source>
        <dbReference type="ARBA" id="ARBA00022692"/>
    </source>
</evidence>
<keyword evidence="3 5" id="KW-1133">Transmembrane helix</keyword>
<organism evidence="7 8">
    <name type="scientific">Cymbomonas tetramitiformis</name>
    <dbReference type="NCBI Taxonomy" id="36881"/>
    <lineage>
        <taxon>Eukaryota</taxon>
        <taxon>Viridiplantae</taxon>
        <taxon>Chlorophyta</taxon>
        <taxon>Pyramimonadophyceae</taxon>
        <taxon>Pyramimonadales</taxon>
        <taxon>Pyramimonadaceae</taxon>
        <taxon>Cymbomonas</taxon>
    </lineage>
</organism>
<reference evidence="7 8" key="1">
    <citation type="journal article" date="2015" name="Genome Biol. Evol.">
        <title>Comparative Genomics of a Bacterivorous Green Alga Reveals Evolutionary Causalities and Consequences of Phago-Mixotrophic Mode of Nutrition.</title>
        <authorList>
            <person name="Burns J.A."/>
            <person name="Paasch A."/>
            <person name="Narechania A."/>
            <person name="Kim E."/>
        </authorList>
    </citation>
    <scope>NUCLEOTIDE SEQUENCE [LARGE SCALE GENOMIC DNA]</scope>
    <source>
        <strain evidence="7 8">PLY_AMNH</strain>
    </source>
</reference>
<feature type="transmembrane region" description="Helical" evidence="5">
    <location>
        <begin position="12"/>
        <end position="34"/>
    </location>
</feature>
<comment type="subcellular location">
    <subcellularLocation>
        <location evidence="1">Membrane</location>
        <topology evidence="1">Multi-pass membrane protein</topology>
    </subcellularLocation>
</comment>
<dbReference type="EMBL" id="LGRX02033588">
    <property type="protein sequence ID" value="KAK3240623.1"/>
    <property type="molecule type" value="Genomic_DNA"/>
</dbReference>
<proteinExistence type="predicted"/>
<feature type="transmembrane region" description="Helical" evidence="5">
    <location>
        <begin position="113"/>
        <end position="138"/>
    </location>
</feature>
<keyword evidence="2 5" id="KW-0812">Transmembrane</keyword>
<feature type="transmembrane region" description="Helical" evidence="5">
    <location>
        <begin position="165"/>
        <end position="184"/>
    </location>
</feature>
<evidence type="ECO:0000259" key="6">
    <source>
        <dbReference type="Pfam" id="PF03151"/>
    </source>
</evidence>
<keyword evidence="8" id="KW-1185">Reference proteome</keyword>
<dbReference type="AlphaFoldDB" id="A0AAE0ETS8"/>
<evidence type="ECO:0000256" key="4">
    <source>
        <dbReference type="ARBA" id="ARBA00023136"/>
    </source>
</evidence>
<sequence>MLNKYLMSVDGFNYPIMLASLGMGFSSVGASFLIHVCKVDTTRDEVDLAFFVRKFMPIGLAAAICLSTGNMPYLYISVSYIQILKAMSPVFVLIVLSLCGLEKPTLSLVSSVLVIAIGTMIAAFGEISFSIIGTLLMIMSELMEAIKLAATQHLVGDKKLTSLQGTYYLCPATFFWLFLGSFFLEMPRFISDAQEGRGYLLMVTSVHECEIDAGGSVLG</sequence>
<feature type="transmembrane region" description="Helical" evidence="5">
    <location>
        <begin position="82"/>
        <end position="101"/>
    </location>
</feature>
<evidence type="ECO:0000313" key="7">
    <source>
        <dbReference type="EMBL" id="KAK3240623.1"/>
    </source>
</evidence>
<feature type="domain" description="Sugar phosphate transporter" evidence="6">
    <location>
        <begin position="2"/>
        <end position="175"/>
    </location>
</feature>
<dbReference type="InterPro" id="IPR004853">
    <property type="entry name" value="Sugar_P_trans_dom"/>
</dbReference>
<keyword evidence="4 5" id="KW-0472">Membrane</keyword>
<feature type="transmembrane region" description="Helical" evidence="5">
    <location>
        <begin position="55"/>
        <end position="76"/>
    </location>
</feature>
<protein>
    <recommendedName>
        <fullName evidence="6">Sugar phosphate transporter domain-containing protein</fullName>
    </recommendedName>
</protein>
<dbReference type="GO" id="GO:0016020">
    <property type="term" value="C:membrane"/>
    <property type="evidence" value="ECO:0007669"/>
    <property type="project" value="UniProtKB-SubCell"/>
</dbReference>
<evidence type="ECO:0000256" key="1">
    <source>
        <dbReference type="ARBA" id="ARBA00004141"/>
    </source>
</evidence>
<evidence type="ECO:0000256" key="5">
    <source>
        <dbReference type="SAM" id="Phobius"/>
    </source>
</evidence>
<evidence type="ECO:0000313" key="8">
    <source>
        <dbReference type="Proteomes" id="UP001190700"/>
    </source>
</evidence>
<dbReference type="Proteomes" id="UP001190700">
    <property type="component" value="Unassembled WGS sequence"/>
</dbReference>
<feature type="non-terminal residue" evidence="7">
    <location>
        <position position="219"/>
    </location>
</feature>
<evidence type="ECO:0000256" key="3">
    <source>
        <dbReference type="ARBA" id="ARBA00022989"/>
    </source>
</evidence>
<name>A0AAE0ETS8_9CHLO</name>